<reference evidence="3 4" key="1">
    <citation type="submission" date="2017-01" db="EMBL/GenBank/DDBJ databases">
        <authorList>
            <person name="Varghese N."/>
            <person name="Submissions S."/>
        </authorList>
    </citation>
    <scope>NUCLEOTIDE SEQUENCE [LARGE SCALE GENOMIC DNA]</scope>
    <source>
        <strain evidence="3 4">ATCC 35905</strain>
    </source>
</reference>
<comment type="caution">
    <text evidence="3">The sequence shown here is derived from an EMBL/GenBank/DDBJ whole genome shotgun (WGS) entry which is preliminary data.</text>
</comment>
<feature type="domain" description="Peptidase C51" evidence="2">
    <location>
        <begin position="105"/>
        <end position="244"/>
    </location>
</feature>
<protein>
    <submittedName>
        <fullName evidence="3">CHAP domain-containing protein</fullName>
    </submittedName>
</protein>
<keyword evidence="1" id="KW-0732">Signal</keyword>
<name>A0A8G2FL12_ACIRU</name>
<evidence type="ECO:0000313" key="3">
    <source>
        <dbReference type="EMBL" id="SIQ05246.1"/>
    </source>
</evidence>
<keyword evidence="4" id="KW-1185">Reference proteome</keyword>
<dbReference type="PROSITE" id="PS50911">
    <property type="entry name" value="CHAP"/>
    <property type="match status" value="1"/>
</dbReference>
<gene>
    <name evidence="3" type="ORF">SAMN05421828_10191</name>
</gene>
<dbReference type="AlphaFoldDB" id="A0A8G2FL12"/>
<sequence>MRQGGKKIKGAVRVLGCLSAIFGFSQISHANSTHKTFHAAPHRPVVAHKVAFHGHAVTHKAAIRRPVLRHIVEHHAVMRRDVVRHPEIHAAAYHHAVYRRVAARRPDYRHDYVVHHELHRYVRHADYLWCVPYARDVSHIDLTGDAFLWWAEAAGRYGRGERPEAGAVLNFRSSRRIPMGHVAVVAQVINSREVLVNQANWVPDRVSHDVPVIDVSPDNNWSEVQVSIGDGRFGSTYPTYGFIYPKQSNGLVYANSGSTEVAEAPVTHKIRLIAPNRTLR</sequence>
<evidence type="ECO:0000259" key="2">
    <source>
        <dbReference type="PROSITE" id="PS50911"/>
    </source>
</evidence>
<evidence type="ECO:0000313" key="4">
    <source>
        <dbReference type="Proteomes" id="UP000186308"/>
    </source>
</evidence>
<organism evidence="3 4">
    <name type="scientific">Acidiphilium rubrum</name>
    <dbReference type="NCBI Taxonomy" id="526"/>
    <lineage>
        <taxon>Bacteria</taxon>
        <taxon>Pseudomonadati</taxon>
        <taxon>Pseudomonadota</taxon>
        <taxon>Alphaproteobacteria</taxon>
        <taxon>Acetobacterales</taxon>
        <taxon>Acidocellaceae</taxon>
        <taxon>Acidiphilium</taxon>
    </lineage>
</organism>
<feature type="chain" id="PRO_5034609781" evidence="1">
    <location>
        <begin position="31"/>
        <end position="280"/>
    </location>
</feature>
<dbReference type="SUPFAM" id="SSF54001">
    <property type="entry name" value="Cysteine proteinases"/>
    <property type="match status" value="1"/>
</dbReference>
<proteinExistence type="predicted"/>
<dbReference type="Pfam" id="PF05257">
    <property type="entry name" value="CHAP"/>
    <property type="match status" value="1"/>
</dbReference>
<dbReference type="InterPro" id="IPR007921">
    <property type="entry name" value="CHAP_dom"/>
</dbReference>
<dbReference type="OrthoDB" id="7279151at2"/>
<accession>A0A8G2FL12</accession>
<dbReference type="EMBL" id="FTNE01000001">
    <property type="protein sequence ID" value="SIQ05246.1"/>
    <property type="molecule type" value="Genomic_DNA"/>
</dbReference>
<dbReference type="Gene3D" id="3.90.1720.10">
    <property type="entry name" value="endopeptidase domain like (from Nostoc punctiforme)"/>
    <property type="match status" value="1"/>
</dbReference>
<feature type="signal peptide" evidence="1">
    <location>
        <begin position="1"/>
        <end position="30"/>
    </location>
</feature>
<dbReference type="InterPro" id="IPR038765">
    <property type="entry name" value="Papain-like_cys_pep_sf"/>
</dbReference>
<dbReference type="Proteomes" id="UP000186308">
    <property type="component" value="Unassembled WGS sequence"/>
</dbReference>
<evidence type="ECO:0000256" key="1">
    <source>
        <dbReference type="SAM" id="SignalP"/>
    </source>
</evidence>